<accession>A0A916YIZ8</accession>
<keyword evidence="4" id="KW-1185">Reference proteome</keyword>
<dbReference type="EMBL" id="BMIO01000006">
    <property type="protein sequence ID" value="GGD47210.1"/>
    <property type="molecule type" value="Genomic_DNA"/>
</dbReference>
<dbReference type="CDD" id="cd06223">
    <property type="entry name" value="PRTases_typeI"/>
    <property type="match status" value="1"/>
</dbReference>
<dbReference type="Pfam" id="PF00156">
    <property type="entry name" value="Pribosyltran"/>
    <property type="match status" value="1"/>
</dbReference>
<dbReference type="SUPFAM" id="SSF53271">
    <property type="entry name" value="PRTase-like"/>
    <property type="match status" value="1"/>
</dbReference>
<evidence type="ECO:0000313" key="3">
    <source>
        <dbReference type="EMBL" id="GGD47210.1"/>
    </source>
</evidence>
<reference evidence="3 4" key="1">
    <citation type="journal article" date="2014" name="Int. J. Syst. Evol. Microbiol.">
        <title>Complete genome sequence of Corynebacterium casei LMG S-19264T (=DSM 44701T), isolated from a smear-ripened cheese.</title>
        <authorList>
            <consortium name="US DOE Joint Genome Institute (JGI-PGF)"/>
            <person name="Walter F."/>
            <person name="Albersmeier A."/>
            <person name="Kalinowski J."/>
            <person name="Ruckert C."/>
        </authorList>
    </citation>
    <scope>NUCLEOTIDE SEQUENCE [LARGE SCALE GENOMIC DNA]</scope>
    <source>
        <strain evidence="3 4">CGMCC 1.15358</strain>
    </source>
</reference>
<dbReference type="PANTHER" id="PTHR47505">
    <property type="entry name" value="DNA UTILIZATION PROTEIN YHGH"/>
    <property type="match status" value="1"/>
</dbReference>
<evidence type="ECO:0000313" key="4">
    <source>
        <dbReference type="Proteomes" id="UP000598997"/>
    </source>
</evidence>
<name>A0A916YIZ8_9SPHN</name>
<dbReference type="RefSeq" id="WP_308419920.1">
    <property type="nucleotide sequence ID" value="NZ_BMIO01000006.1"/>
</dbReference>
<dbReference type="AlphaFoldDB" id="A0A916YIZ8"/>
<organism evidence="3 4">
    <name type="scientific">Croceicoccus pelagius</name>
    <dbReference type="NCBI Taxonomy" id="1703341"/>
    <lineage>
        <taxon>Bacteria</taxon>
        <taxon>Pseudomonadati</taxon>
        <taxon>Pseudomonadota</taxon>
        <taxon>Alphaproteobacteria</taxon>
        <taxon>Sphingomonadales</taxon>
        <taxon>Erythrobacteraceae</taxon>
        <taxon>Croceicoccus</taxon>
    </lineage>
</organism>
<feature type="domain" description="Phosphoribosyltransferase" evidence="2">
    <location>
        <begin position="69"/>
        <end position="167"/>
    </location>
</feature>
<gene>
    <name evidence="3" type="ORF">GCM10010989_21840</name>
</gene>
<comment type="similarity">
    <text evidence="1">Belongs to the ComF/GntX family.</text>
</comment>
<proteinExistence type="inferred from homology"/>
<evidence type="ECO:0000259" key="2">
    <source>
        <dbReference type="Pfam" id="PF00156"/>
    </source>
</evidence>
<comment type="caution">
    <text evidence="3">The sequence shown here is derived from an EMBL/GenBank/DDBJ whole genome shotgun (WGS) entry which is preliminary data.</text>
</comment>
<dbReference type="InterPro" id="IPR029057">
    <property type="entry name" value="PRTase-like"/>
</dbReference>
<evidence type="ECO:0000256" key="1">
    <source>
        <dbReference type="ARBA" id="ARBA00008007"/>
    </source>
</evidence>
<dbReference type="Gene3D" id="3.40.50.2020">
    <property type="match status" value="1"/>
</dbReference>
<dbReference type="PANTHER" id="PTHR47505:SF1">
    <property type="entry name" value="DNA UTILIZATION PROTEIN YHGH"/>
    <property type="match status" value="1"/>
</dbReference>
<dbReference type="InterPro" id="IPR000836">
    <property type="entry name" value="PRTase_dom"/>
</dbReference>
<dbReference type="InterPro" id="IPR051910">
    <property type="entry name" value="ComF/GntX_DNA_util-trans"/>
</dbReference>
<sequence length="182" mass="19711">MAATIYGDVSRDMVLHFKHGGRIALAGPMGRTIAARIGDRVRGDAIVVPVPLHRWRIWKRGYNQSAMLGKVIAKSLGLEFSPDLLIRTKPTPSLGGLDPKQRREALKGAIRCNPRKADSIRGRDVILVDDVMTSGATSDACVRALKKAGAKSAVIACYARVLHAQPVPKNETPETERPRASA</sequence>
<protein>
    <recommendedName>
        <fullName evidence="2">Phosphoribosyltransferase domain-containing protein</fullName>
    </recommendedName>
</protein>
<dbReference type="Proteomes" id="UP000598997">
    <property type="component" value="Unassembled WGS sequence"/>
</dbReference>